<gene>
    <name evidence="2" type="ORF">PYX00_009019</name>
</gene>
<reference evidence="2" key="1">
    <citation type="journal article" date="2024" name="Gigascience">
        <title>Chromosome-level genome of the poultry shaft louse Menopon gallinae provides insight into the host-switching and adaptive evolution of parasitic lice.</title>
        <authorList>
            <person name="Xu Y."/>
            <person name="Ma L."/>
            <person name="Liu S."/>
            <person name="Liang Y."/>
            <person name="Liu Q."/>
            <person name="He Z."/>
            <person name="Tian L."/>
            <person name="Duan Y."/>
            <person name="Cai W."/>
            <person name="Li H."/>
            <person name="Song F."/>
        </authorList>
    </citation>
    <scope>NUCLEOTIDE SEQUENCE</scope>
    <source>
        <strain evidence="2">Cailab_2023a</strain>
    </source>
</reference>
<proteinExistence type="predicted"/>
<accession>A0AAW2H9T9</accession>
<feature type="compositionally biased region" description="Basic and acidic residues" evidence="1">
    <location>
        <begin position="478"/>
        <end position="491"/>
    </location>
</feature>
<feature type="region of interest" description="Disordered" evidence="1">
    <location>
        <begin position="1"/>
        <end position="21"/>
    </location>
</feature>
<comment type="caution">
    <text evidence="2">The sequence shown here is derived from an EMBL/GenBank/DDBJ whole genome shotgun (WGS) entry which is preliminary data.</text>
</comment>
<dbReference type="InterPro" id="IPR016024">
    <property type="entry name" value="ARM-type_fold"/>
</dbReference>
<name>A0AAW2H9T9_9NEOP</name>
<feature type="compositionally biased region" description="Acidic residues" evidence="1">
    <location>
        <begin position="587"/>
        <end position="596"/>
    </location>
</feature>
<protein>
    <recommendedName>
        <fullName evidence="3">TOG domain-containing protein</fullName>
    </recommendedName>
</protein>
<dbReference type="EMBL" id="JARGDH010000005">
    <property type="protein sequence ID" value="KAL0266502.1"/>
    <property type="molecule type" value="Genomic_DNA"/>
</dbReference>
<evidence type="ECO:0000256" key="1">
    <source>
        <dbReference type="SAM" id="MobiDB-lite"/>
    </source>
</evidence>
<feature type="region of interest" description="Disordered" evidence="1">
    <location>
        <begin position="437"/>
        <end position="600"/>
    </location>
</feature>
<feature type="compositionally biased region" description="Basic and acidic residues" evidence="1">
    <location>
        <begin position="323"/>
        <end position="341"/>
    </location>
</feature>
<dbReference type="SUPFAM" id="SSF48371">
    <property type="entry name" value="ARM repeat"/>
    <property type="match status" value="1"/>
</dbReference>
<dbReference type="InterPro" id="IPR011989">
    <property type="entry name" value="ARM-like"/>
</dbReference>
<organism evidence="2">
    <name type="scientific">Menopon gallinae</name>
    <name type="common">poultry shaft louse</name>
    <dbReference type="NCBI Taxonomy" id="328185"/>
    <lineage>
        <taxon>Eukaryota</taxon>
        <taxon>Metazoa</taxon>
        <taxon>Ecdysozoa</taxon>
        <taxon>Arthropoda</taxon>
        <taxon>Hexapoda</taxon>
        <taxon>Insecta</taxon>
        <taxon>Pterygota</taxon>
        <taxon>Neoptera</taxon>
        <taxon>Paraneoptera</taxon>
        <taxon>Psocodea</taxon>
        <taxon>Troctomorpha</taxon>
        <taxon>Phthiraptera</taxon>
        <taxon>Amblycera</taxon>
        <taxon>Menoponidae</taxon>
        <taxon>Menopon</taxon>
    </lineage>
</organism>
<evidence type="ECO:0008006" key="3">
    <source>
        <dbReference type="Google" id="ProtNLM"/>
    </source>
</evidence>
<sequence>MNLSPALPKTPVRTPQTGTSNKALQLTPIWEAVVKNHRIPSDVNENSVFQEISSRLGDLEWPVRQHAFRVLYDLIPIVSKDRLDERIIQNDILNKLTVNLGHPAPGVRKVAMETIRQYLKQTLYSEKMLESFVLNGVKEEDLSETGEVGIIRENVVLGTIVSLVEILKPFIFPENGGYSVSQPFLNKVVEILSEKMKSPIYQEKCAETLWKIRDMVGETRFLRSLDNLSDRTVVDLIRLRQMHDKLVLGEPVSYPKRIYCEPQDSDQSFEMELENSITTYHNYRMIGKDNNSNVSDWLTDGKISAYKNVEESTDYSDGTDTDTYTKETATDRECPVDRSQRENTGAGESESDEKPKEILKVPGERVEAPSSPRVVLETEIQFSEDKAIKMTIVEDEKDSTVNENEIDLFPTEAKSSRESSAERRFVTEDGDLIMKILHNNENEDFQEEERKRTPRRVRFGGEVIKLRTPDSDETDVSVQREEGTEKKKETPTRPTAAHGKPDSHTKPDIKSTSARTEKPKADKLVVHDSKASGQSHIPLPISPATKSPRSREPSPGKRSSTMPTAQKEKSEGSDGEVPESLKSPDSTTEEEPEDDASIWKWSEFGLVGERLISDLKNEVRSLGNTTDENVYLCG</sequence>
<dbReference type="Gene3D" id="1.25.10.10">
    <property type="entry name" value="Leucine-rich Repeat Variant"/>
    <property type="match status" value="1"/>
</dbReference>
<feature type="compositionally biased region" description="Basic and acidic residues" evidence="1">
    <location>
        <begin position="352"/>
        <end position="367"/>
    </location>
</feature>
<dbReference type="AlphaFoldDB" id="A0AAW2H9T9"/>
<feature type="compositionally biased region" description="Basic and acidic residues" evidence="1">
    <location>
        <begin position="499"/>
        <end position="530"/>
    </location>
</feature>
<feature type="region of interest" description="Disordered" evidence="1">
    <location>
        <begin position="312"/>
        <end position="370"/>
    </location>
</feature>
<evidence type="ECO:0000313" key="2">
    <source>
        <dbReference type="EMBL" id="KAL0266502.1"/>
    </source>
</evidence>